<dbReference type="InterPro" id="IPR000719">
    <property type="entry name" value="Prot_kinase_dom"/>
</dbReference>
<keyword evidence="4" id="KW-0723">Serine/threonine-protein kinase</keyword>
<keyword evidence="14" id="KW-0325">Glycoprotein</keyword>
<proteinExistence type="predicted"/>
<dbReference type="SUPFAM" id="SSF56112">
    <property type="entry name" value="Protein kinase-like (PK-like)"/>
    <property type="match status" value="1"/>
</dbReference>
<keyword evidence="23" id="KW-1185">Reference proteome</keyword>
<dbReference type="InterPro" id="IPR001480">
    <property type="entry name" value="Bulb-type_lectin_dom"/>
</dbReference>
<dbReference type="FunFam" id="3.30.200.20:FF:000195">
    <property type="entry name" value="G-type lectin S-receptor-like serine/threonine-protein kinase"/>
    <property type="match status" value="1"/>
</dbReference>
<evidence type="ECO:0000256" key="10">
    <source>
        <dbReference type="ARBA" id="ARBA00022840"/>
    </source>
</evidence>
<evidence type="ECO:0000256" key="4">
    <source>
        <dbReference type="ARBA" id="ARBA00022527"/>
    </source>
</evidence>
<dbReference type="Pfam" id="PF11883">
    <property type="entry name" value="DUF3403"/>
    <property type="match status" value="1"/>
</dbReference>
<dbReference type="PANTHER" id="PTHR27002:SF1082">
    <property type="entry name" value="OS06G0693000 PROTEIN"/>
    <property type="match status" value="1"/>
</dbReference>
<dbReference type="PROSITE" id="PS50948">
    <property type="entry name" value="PAN"/>
    <property type="match status" value="1"/>
</dbReference>
<evidence type="ECO:0000256" key="11">
    <source>
        <dbReference type="ARBA" id="ARBA00022989"/>
    </source>
</evidence>
<feature type="transmembrane region" description="Helical" evidence="18">
    <location>
        <begin position="666"/>
        <end position="688"/>
    </location>
</feature>
<keyword evidence="11 18" id="KW-1133">Transmembrane helix</keyword>
<keyword evidence="3" id="KW-1003">Cell membrane</keyword>
<name>A0A8K0DZ33_9ROSA</name>
<dbReference type="Gene3D" id="1.10.510.10">
    <property type="entry name" value="Transferase(Phosphotransferase) domain 1"/>
    <property type="match status" value="1"/>
</dbReference>
<evidence type="ECO:0000256" key="6">
    <source>
        <dbReference type="ARBA" id="ARBA00022692"/>
    </source>
</evidence>
<dbReference type="Pfam" id="PF00954">
    <property type="entry name" value="S_locus_glycop"/>
    <property type="match status" value="1"/>
</dbReference>
<keyword evidence="7" id="KW-0732">Signal</keyword>
<dbReference type="FunFam" id="2.90.10.10:FF:000005">
    <property type="entry name" value="G-type lectin S-receptor-like serine/threonine-protein kinase"/>
    <property type="match status" value="1"/>
</dbReference>
<keyword evidence="10 17" id="KW-0067">ATP-binding</keyword>
<accession>A0A8K0DZ33</accession>
<comment type="catalytic activity">
    <reaction evidence="15">
        <text>L-threonyl-[protein] + ATP = O-phospho-L-threonyl-[protein] + ADP + H(+)</text>
        <dbReference type="Rhea" id="RHEA:46608"/>
        <dbReference type="Rhea" id="RHEA-COMP:11060"/>
        <dbReference type="Rhea" id="RHEA-COMP:11605"/>
        <dbReference type="ChEBI" id="CHEBI:15378"/>
        <dbReference type="ChEBI" id="CHEBI:30013"/>
        <dbReference type="ChEBI" id="CHEBI:30616"/>
        <dbReference type="ChEBI" id="CHEBI:61977"/>
        <dbReference type="ChEBI" id="CHEBI:456216"/>
        <dbReference type="EC" id="2.7.11.1"/>
    </reaction>
</comment>
<sequence length="1061" mass="119593">MEPAKKLRDEEADQLVSPLPSPEIKGRWAEVSHWSQAFNALTYSLTEVLNAVHSCGWSAYTDRDVALHAWEGIRSIHMASPVMPHPTISAGHSTRNSQVDNDSSKEIFKLKVRKRRGFLAIRHSTTLYILLRSSELTEGGGIHSPWLSFGLKHLNIDGIRTIGSVLVQSISLDYYVRQNSIGSYRSDIAWKDAKYAQIWEYLRDEFELTQRFASLDFKLKKWFDLETGNGRLLMEFATATDTITFNHSIKGSETIISNPSVFELGFFSPVNSTNRYLGIWYSFSPNVVVWVANRDKPLRDNSNGILKISMDGNLVLSDAEGQVLWSSSNSSTSSGTTVVSNNPSAQLLDTGNLVLKDYHGTTIWESFLHPCDTLLPKMRLIAKSEQQSKVQLTSWKSSSDPSIGSFSGSMESQDVPEAFVWKGDRPYWRSGPWNGQHFIGTYESNFGYLDGLMVVDNKEGTVYVTFEYGRSYTLSRFILNWQGQLVLSYWSSEKEDWEFHGSDPVPSAPSCAVYGTCGVFGSCSNMYTVECRCLRGFEPRNKQEWNRGNWTSGCVRRTPLECERVNNSTNTSIGDKESGRDDGFMKLKAMKVPDFMILSSAPRENCQDQCLKNCSCTAYAFDSGIGCMLWSGNLIDLQQYPKGTATDLYIRLAYSELSETKQSAKIITIAVIVGTFITSTGAYFLYMWNYKQRVRKRKSKEVHSPGCGGIKSPKFPGEVLKQQELRLFNFEKLAMATNNFHYDTILGQGGFGQVYRGKLEDGEEIAIKRLSRASGQGLVEFTNEVVVISELQHRNLVKLLGYCVDGEEKMLIYEYLPNKSLDAFVFDPLKNESLDWRNRFKIIEGIGRGLLYLHRDSRLKIIHRDLKPSNILLDEELNPKISDFGMAKIFQGNEDHANTRRVVGTYGYMSPEYAFEGLFSEKSDVFSYGVLLLEIVSGRRNSSFHQDEESSSLLKFAWKLWNENNIIALTDPALSSCNRDDENEIMRCLQVGLLCVQELARSRPSMPSVVSMLNSEIVDLPTPNKPAFIERHIGSDTDSSSQLNRGKCSISNASITAIDGR</sequence>
<dbReference type="CDD" id="cd00028">
    <property type="entry name" value="B_lectin"/>
    <property type="match status" value="1"/>
</dbReference>
<dbReference type="FunFam" id="1.10.510.10:FF:000467">
    <property type="entry name" value="Liguleless narrow1"/>
    <property type="match status" value="1"/>
</dbReference>
<dbReference type="GO" id="GO:0004674">
    <property type="term" value="F:protein serine/threonine kinase activity"/>
    <property type="evidence" value="ECO:0007669"/>
    <property type="project" value="UniProtKB-KW"/>
</dbReference>
<feature type="domain" description="Bulb-type lectin" evidence="20">
    <location>
        <begin position="240"/>
        <end position="368"/>
    </location>
</feature>
<keyword evidence="8 17" id="KW-0547">Nucleotide-binding</keyword>
<dbReference type="InterPro" id="IPR036426">
    <property type="entry name" value="Bulb-type_lectin_dom_sf"/>
</dbReference>
<comment type="catalytic activity">
    <reaction evidence="16">
        <text>L-seryl-[protein] + ATP = O-phospho-L-seryl-[protein] + ADP + H(+)</text>
        <dbReference type="Rhea" id="RHEA:17989"/>
        <dbReference type="Rhea" id="RHEA-COMP:9863"/>
        <dbReference type="Rhea" id="RHEA-COMP:11604"/>
        <dbReference type="ChEBI" id="CHEBI:15378"/>
        <dbReference type="ChEBI" id="CHEBI:29999"/>
        <dbReference type="ChEBI" id="CHEBI:30616"/>
        <dbReference type="ChEBI" id="CHEBI:83421"/>
        <dbReference type="ChEBI" id="CHEBI:456216"/>
        <dbReference type="EC" id="2.7.11.1"/>
    </reaction>
</comment>
<feature type="domain" description="Protein kinase" evidence="19">
    <location>
        <begin position="740"/>
        <end position="1018"/>
    </location>
</feature>
<dbReference type="EC" id="2.7.11.1" evidence="2"/>
<evidence type="ECO:0000256" key="1">
    <source>
        <dbReference type="ARBA" id="ARBA00004251"/>
    </source>
</evidence>
<feature type="domain" description="Apple" evidence="21">
    <location>
        <begin position="562"/>
        <end position="653"/>
    </location>
</feature>
<evidence type="ECO:0000256" key="8">
    <source>
        <dbReference type="ARBA" id="ARBA00022741"/>
    </source>
</evidence>
<evidence type="ECO:0000256" key="15">
    <source>
        <dbReference type="ARBA" id="ARBA00047899"/>
    </source>
</evidence>
<dbReference type="InterPro" id="IPR000858">
    <property type="entry name" value="S_locus_glycoprot_dom"/>
</dbReference>
<comment type="subcellular location">
    <subcellularLocation>
        <location evidence="1">Cell membrane</location>
        <topology evidence="1">Single-pass type I membrane protein</topology>
    </subcellularLocation>
</comment>
<evidence type="ECO:0000256" key="9">
    <source>
        <dbReference type="ARBA" id="ARBA00022777"/>
    </source>
</evidence>
<evidence type="ECO:0000259" key="21">
    <source>
        <dbReference type="PROSITE" id="PS50948"/>
    </source>
</evidence>
<dbReference type="GO" id="GO:0048544">
    <property type="term" value="P:recognition of pollen"/>
    <property type="evidence" value="ECO:0007669"/>
    <property type="project" value="InterPro"/>
</dbReference>
<protein>
    <recommendedName>
        <fullName evidence="2">non-specific serine/threonine protein kinase</fullName>
        <ecNumber evidence="2">2.7.11.1</ecNumber>
    </recommendedName>
</protein>
<dbReference type="Pfam" id="PF01453">
    <property type="entry name" value="B_lectin"/>
    <property type="match status" value="1"/>
</dbReference>
<keyword evidence="13" id="KW-1015">Disulfide bond</keyword>
<dbReference type="Gene3D" id="2.90.10.10">
    <property type="entry name" value="Bulb-type lectin domain"/>
    <property type="match status" value="1"/>
</dbReference>
<evidence type="ECO:0000313" key="22">
    <source>
        <dbReference type="EMBL" id="KAF3433837.1"/>
    </source>
</evidence>
<reference evidence="22" key="1">
    <citation type="submission" date="2020-03" db="EMBL/GenBank/DDBJ databases">
        <title>A high-quality chromosome-level genome assembly of a woody plant with both climbing and erect habits, Rhamnella rubrinervis.</title>
        <authorList>
            <person name="Lu Z."/>
            <person name="Yang Y."/>
            <person name="Zhu X."/>
            <person name="Sun Y."/>
        </authorList>
    </citation>
    <scope>NUCLEOTIDE SEQUENCE</scope>
    <source>
        <strain evidence="22">BYM</strain>
        <tissue evidence="22">Leaf</tissue>
    </source>
</reference>
<keyword evidence="12 18" id="KW-0472">Membrane</keyword>
<gene>
    <name evidence="22" type="ORF">FNV43_RR24940</name>
</gene>
<dbReference type="PROSITE" id="PS50927">
    <property type="entry name" value="BULB_LECTIN"/>
    <property type="match status" value="1"/>
</dbReference>
<dbReference type="GO" id="GO:0005886">
    <property type="term" value="C:plasma membrane"/>
    <property type="evidence" value="ECO:0007669"/>
    <property type="project" value="UniProtKB-SubCell"/>
</dbReference>
<dbReference type="Pfam" id="PF08276">
    <property type="entry name" value="PAN_2"/>
    <property type="match status" value="1"/>
</dbReference>
<comment type="caution">
    <text evidence="22">The sequence shown here is derived from an EMBL/GenBank/DDBJ whole genome shotgun (WGS) entry which is preliminary data.</text>
</comment>
<dbReference type="Proteomes" id="UP000796880">
    <property type="component" value="Unassembled WGS sequence"/>
</dbReference>
<dbReference type="Gene3D" id="3.30.200.20">
    <property type="entry name" value="Phosphorylase Kinase, domain 1"/>
    <property type="match status" value="1"/>
</dbReference>
<evidence type="ECO:0000256" key="7">
    <source>
        <dbReference type="ARBA" id="ARBA00022729"/>
    </source>
</evidence>
<evidence type="ECO:0000259" key="20">
    <source>
        <dbReference type="PROSITE" id="PS50927"/>
    </source>
</evidence>
<dbReference type="AlphaFoldDB" id="A0A8K0DZ33"/>
<dbReference type="SMART" id="SM00108">
    <property type="entry name" value="B_lectin"/>
    <property type="match status" value="1"/>
</dbReference>
<evidence type="ECO:0000256" key="2">
    <source>
        <dbReference type="ARBA" id="ARBA00012513"/>
    </source>
</evidence>
<evidence type="ECO:0000256" key="14">
    <source>
        <dbReference type="ARBA" id="ARBA00023180"/>
    </source>
</evidence>
<keyword evidence="5" id="KW-0808">Transferase</keyword>
<dbReference type="CDD" id="cd01098">
    <property type="entry name" value="PAN_AP_plant"/>
    <property type="match status" value="1"/>
</dbReference>
<dbReference type="OrthoDB" id="1934880at2759"/>
<dbReference type="EMBL" id="VOIH02000011">
    <property type="protein sequence ID" value="KAF3433837.1"/>
    <property type="molecule type" value="Genomic_DNA"/>
</dbReference>
<dbReference type="SMART" id="SM00220">
    <property type="entry name" value="S_TKc"/>
    <property type="match status" value="1"/>
</dbReference>
<dbReference type="InterPro" id="IPR021820">
    <property type="entry name" value="S-locus_recpt_kinase_C"/>
</dbReference>
<keyword evidence="9" id="KW-0418">Kinase</keyword>
<dbReference type="GO" id="GO:0005524">
    <property type="term" value="F:ATP binding"/>
    <property type="evidence" value="ECO:0007669"/>
    <property type="project" value="UniProtKB-UniRule"/>
</dbReference>
<evidence type="ECO:0000313" key="23">
    <source>
        <dbReference type="Proteomes" id="UP000796880"/>
    </source>
</evidence>
<evidence type="ECO:0000256" key="13">
    <source>
        <dbReference type="ARBA" id="ARBA00023157"/>
    </source>
</evidence>
<evidence type="ECO:0000256" key="18">
    <source>
        <dbReference type="SAM" id="Phobius"/>
    </source>
</evidence>
<evidence type="ECO:0000256" key="3">
    <source>
        <dbReference type="ARBA" id="ARBA00022475"/>
    </source>
</evidence>
<dbReference type="CDD" id="cd14066">
    <property type="entry name" value="STKc_IRAK"/>
    <property type="match status" value="1"/>
</dbReference>
<dbReference type="PROSITE" id="PS00107">
    <property type="entry name" value="PROTEIN_KINASE_ATP"/>
    <property type="match status" value="1"/>
</dbReference>
<evidence type="ECO:0000256" key="12">
    <source>
        <dbReference type="ARBA" id="ARBA00023136"/>
    </source>
</evidence>
<evidence type="ECO:0000256" key="17">
    <source>
        <dbReference type="PROSITE-ProRule" id="PRU10141"/>
    </source>
</evidence>
<dbReference type="InterPro" id="IPR011009">
    <property type="entry name" value="Kinase-like_dom_sf"/>
</dbReference>
<evidence type="ECO:0000259" key="19">
    <source>
        <dbReference type="PROSITE" id="PS50011"/>
    </source>
</evidence>
<dbReference type="SUPFAM" id="SSF51110">
    <property type="entry name" value="alpha-D-mannose-specific plant lectins"/>
    <property type="match status" value="1"/>
</dbReference>
<dbReference type="PANTHER" id="PTHR27002">
    <property type="entry name" value="RECEPTOR-LIKE SERINE/THREONINE-PROTEIN KINASE SD1-8"/>
    <property type="match status" value="1"/>
</dbReference>
<dbReference type="SMART" id="SM00473">
    <property type="entry name" value="PAN_AP"/>
    <property type="match status" value="1"/>
</dbReference>
<dbReference type="InterPro" id="IPR017441">
    <property type="entry name" value="Protein_kinase_ATP_BS"/>
</dbReference>
<keyword evidence="6 18" id="KW-0812">Transmembrane</keyword>
<dbReference type="PROSITE" id="PS00108">
    <property type="entry name" value="PROTEIN_KINASE_ST"/>
    <property type="match status" value="1"/>
</dbReference>
<dbReference type="Pfam" id="PF00069">
    <property type="entry name" value="Pkinase"/>
    <property type="match status" value="1"/>
</dbReference>
<dbReference type="InterPro" id="IPR003609">
    <property type="entry name" value="Pan_app"/>
</dbReference>
<organism evidence="22 23">
    <name type="scientific">Rhamnella rubrinervis</name>
    <dbReference type="NCBI Taxonomy" id="2594499"/>
    <lineage>
        <taxon>Eukaryota</taxon>
        <taxon>Viridiplantae</taxon>
        <taxon>Streptophyta</taxon>
        <taxon>Embryophyta</taxon>
        <taxon>Tracheophyta</taxon>
        <taxon>Spermatophyta</taxon>
        <taxon>Magnoliopsida</taxon>
        <taxon>eudicotyledons</taxon>
        <taxon>Gunneridae</taxon>
        <taxon>Pentapetalae</taxon>
        <taxon>rosids</taxon>
        <taxon>fabids</taxon>
        <taxon>Rosales</taxon>
        <taxon>Rhamnaceae</taxon>
        <taxon>rhamnoid group</taxon>
        <taxon>Rhamneae</taxon>
        <taxon>Rhamnella</taxon>
    </lineage>
</organism>
<dbReference type="PROSITE" id="PS50011">
    <property type="entry name" value="PROTEIN_KINASE_DOM"/>
    <property type="match status" value="1"/>
</dbReference>
<dbReference type="InterPro" id="IPR008271">
    <property type="entry name" value="Ser/Thr_kinase_AS"/>
</dbReference>
<evidence type="ECO:0000256" key="16">
    <source>
        <dbReference type="ARBA" id="ARBA00048679"/>
    </source>
</evidence>
<evidence type="ECO:0000256" key="5">
    <source>
        <dbReference type="ARBA" id="ARBA00022679"/>
    </source>
</evidence>
<feature type="binding site" evidence="17">
    <location>
        <position position="768"/>
    </location>
    <ligand>
        <name>ATP</name>
        <dbReference type="ChEBI" id="CHEBI:30616"/>
    </ligand>
</feature>